<dbReference type="GO" id="GO:0003743">
    <property type="term" value="F:translation initiation factor activity"/>
    <property type="evidence" value="ECO:0007669"/>
    <property type="project" value="UniProtKB-UniRule"/>
</dbReference>
<dbReference type="STRING" id="4577.A0A1D6PIQ9"/>
<accession>A0A1D6PIQ9</accession>
<dbReference type="HAMAP" id="MF_03010">
    <property type="entry name" value="eIF3k"/>
    <property type="match status" value="1"/>
</dbReference>
<reference evidence="3" key="1">
    <citation type="submission" date="2015-12" db="EMBL/GenBank/DDBJ databases">
        <title>Update maize B73 reference genome by single molecule sequencing technologies.</title>
        <authorList>
            <consortium name="Maize Genome Sequencing Project"/>
            <person name="Ware D."/>
        </authorList>
    </citation>
    <scope>NUCLEOTIDE SEQUENCE</scope>
    <source>
        <tissue evidence="3">Seedling</tissue>
    </source>
</reference>
<dbReference type="AlphaFoldDB" id="A0A1D6PIQ9"/>
<proteinExistence type="inferred from homology"/>
<dbReference type="PANTHER" id="PTHR13022:SF0">
    <property type="entry name" value="EUKARYOTIC TRANSLATION INITIATION FACTOR 3 SUBUNIT K"/>
    <property type="match status" value="1"/>
</dbReference>
<name>A0A1D6PIQ9_MAIZE</name>
<dbReference type="InterPro" id="IPR036390">
    <property type="entry name" value="WH_DNA-bd_sf"/>
</dbReference>
<dbReference type="InterPro" id="IPR016024">
    <property type="entry name" value="ARM-type_fold"/>
</dbReference>
<comment type="similarity">
    <text evidence="1">Belongs to the eIF-3 subunit K family.</text>
</comment>
<dbReference type="Pfam" id="PF10075">
    <property type="entry name" value="CSN8_PSD8_EIF3K"/>
    <property type="match status" value="1"/>
</dbReference>
<keyword evidence="1" id="KW-0648">Protein biosynthesis</keyword>
<keyword evidence="1 3" id="KW-0396">Initiation factor</keyword>
<dbReference type="GO" id="GO:0016282">
    <property type="term" value="C:eukaryotic 43S preinitiation complex"/>
    <property type="evidence" value="ECO:0007669"/>
    <property type="project" value="UniProtKB-UniRule"/>
</dbReference>
<dbReference type="GO" id="GO:0043022">
    <property type="term" value="F:ribosome binding"/>
    <property type="evidence" value="ECO:0007669"/>
    <property type="project" value="InterPro"/>
</dbReference>
<sequence length="281" mass="31416">MATEQAAENYTVEDLVALNPYNPDILNDLEKFVNEQVNPDHRDALFPAGFACGSLGWVGGGGGGYSGSLATSFLQVLWLHSYVFLVTGFLLQFEPERMSIQIVAHILIKALMAMPAPDFSLCLFLIPEHVVLKITSCPFICLSVSLFQQMEEQFKVLIVLSHYLETARFSQFWDEAAKNRHISEAVPGFEQAIQSYAIHVLSLTYQKVPRPILVEAINIEGLALDKFLEYHAANSGWVIEKGGQSQVIVLPRNEFNHPELKKNTADILPFEHVTRIFPVLG</sequence>
<dbReference type="FunFam" id="1.25.40.250:FF:000010">
    <property type="entry name" value="Eukaryotic translation initiation factor 3 subunit K"/>
    <property type="match status" value="1"/>
</dbReference>
<dbReference type="InterPro" id="IPR036388">
    <property type="entry name" value="WH-like_DNA-bd_sf"/>
</dbReference>
<dbReference type="ExpressionAtlas" id="A0A1D6PIQ9">
    <property type="expression patterns" value="baseline and differential"/>
</dbReference>
<comment type="subcellular location">
    <subcellularLocation>
        <location evidence="1">Cytoplasm</location>
    </subcellularLocation>
</comment>
<dbReference type="Gene3D" id="1.10.10.10">
    <property type="entry name" value="Winged helix-like DNA-binding domain superfamily/Winged helix DNA-binding domain"/>
    <property type="match status" value="1"/>
</dbReference>
<dbReference type="Gene3D" id="1.25.40.250">
    <property type="entry name" value="ARM repeat, domain 1"/>
    <property type="match status" value="1"/>
</dbReference>
<dbReference type="EMBL" id="CM000785">
    <property type="protein sequence ID" value="AQL09203.1"/>
    <property type="molecule type" value="Genomic_DNA"/>
</dbReference>
<comment type="function">
    <text evidence="1">Component of the eukaryotic translation initiation factor 3 (eIF-3) complex, which is involved in protein synthesis of a specialized repertoire of mRNAs and, together with other initiation factors, stimulates binding of mRNA and methionyl-tRNAi to the 40S ribosome. The eIF-3 complex specifically targets and initiates translation of a subset of mRNAs involved in cell proliferation.</text>
</comment>
<dbReference type="InterPro" id="IPR016020">
    <property type="entry name" value="Transl_init_fac_sub12_N_euk"/>
</dbReference>
<dbReference type="InterPro" id="IPR009374">
    <property type="entry name" value="eIF3k"/>
</dbReference>
<dbReference type="SUPFAM" id="SSF48371">
    <property type="entry name" value="ARM repeat"/>
    <property type="match status" value="1"/>
</dbReference>
<organism evidence="3">
    <name type="scientific">Zea mays</name>
    <name type="common">Maize</name>
    <dbReference type="NCBI Taxonomy" id="4577"/>
    <lineage>
        <taxon>Eukaryota</taxon>
        <taxon>Viridiplantae</taxon>
        <taxon>Streptophyta</taxon>
        <taxon>Embryophyta</taxon>
        <taxon>Tracheophyta</taxon>
        <taxon>Spermatophyta</taxon>
        <taxon>Magnoliopsida</taxon>
        <taxon>Liliopsida</taxon>
        <taxon>Poales</taxon>
        <taxon>Poaceae</taxon>
        <taxon>PACMAD clade</taxon>
        <taxon>Panicoideae</taxon>
        <taxon>Andropogonodae</taxon>
        <taxon>Andropogoneae</taxon>
        <taxon>Tripsacinae</taxon>
        <taxon>Zea</taxon>
    </lineage>
</organism>
<feature type="domain" description="CSN8/PSMD8/EIF3K" evidence="2">
    <location>
        <begin position="100"/>
        <end position="244"/>
    </location>
</feature>
<dbReference type="GO" id="GO:0001732">
    <property type="term" value="P:formation of cytoplasmic translation initiation complex"/>
    <property type="evidence" value="ECO:0007669"/>
    <property type="project" value="UniProtKB-UniRule"/>
</dbReference>
<evidence type="ECO:0000313" key="3">
    <source>
        <dbReference type="EMBL" id="AQL09203.1"/>
    </source>
</evidence>
<gene>
    <name evidence="3" type="ORF">ZEAMMB73_Zm00001d048252</name>
</gene>
<dbReference type="PANTHER" id="PTHR13022">
    <property type="entry name" value="EUKARYOTIC TRANSLATION INITIATION FACTOR 3 SUBUNIT 11"/>
    <property type="match status" value="1"/>
</dbReference>
<keyword evidence="1" id="KW-0963">Cytoplasm</keyword>
<dbReference type="GO" id="GO:0033290">
    <property type="term" value="C:eukaryotic 48S preinitiation complex"/>
    <property type="evidence" value="ECO:0007669"/>
    <property type="project" value="UniProtKB-UniRule"/>
</dbReference>
<dbReference type="IntAct" id="A0A1D6PIQ9">
    <property type="interactions" value="30"/>
</dbReference>
<dbReference type="GO" id="GO:0005852">
    <property type="term" value="C:eukaryotic translation initiation factor 3 complex"/>
    <property type="evidence" value="ECO:0007669"/>
    <property type="project" value="UniProtKB-UniRule"/>
</dbReference>
<dbReference type="FunFam" id="1.10.10.10:FF:000378">
    <property type="entry name" value="Eukaryotic translation initiation factor 3 subunit K"/>
    <property type="match status" value="1"/>
</dbReference>
<dbReference type="GO" id="GO:0003723">
    <property type="term" value="F:RNA binding"/>
    <property type="evidence" value="ECO:0007669"/>
    <property type="project" value="UniProtKB-UniRule"/>
</dbReference>
<dbReference type="InParanoid" id="A0A1D6PIQ9"/>
<dbReference type="GO" id="GO:0006446">
    <property type="term" value="P:regulation of translational initiation"/>
    <property type="evidence" value="ECO:0007669"/>
    <property type="project" value="InterPro"/>
</dbReference>
<evidence type="ECO:0000256" key="1">
    <source>
        <dbReference type="HAMAP-Rule" id="MF_03010"/>
    </source>
</evidence>
<protein>
    <recommendedName>
        <fullName evidence="1">Eukaryotic translation initiation factor 3 subunit K</fullName>
        <shortName evidence="1">eIF3k</shortName>
    </recommendedName>
    <alternativeName>
        <fullName evidence="1">eIF-3 p25</fullName>
    </alternativeName>
</protein>
<dbReference type="InterPro" id="IPR033464">
    <property type="entry name" value="CSN8_PSD8_EIF3K"/>
</dbReference>
<comment type="subunit">
    <text evidence="1">Component of the eukaryotic translation initiation factor 3 (eIF-3) complex.</text>
</comment>
<dbReference type="SUPFAM" id="SSF46785">
    <property type="entry name" value="Winged helix' DNA-binding domain"/>
    <property type="match status" value="1"/>
</dbReference>
<evidence type="ECO:0000259" key="2">
    <source>
        <dbReference type="Pfam" id="PF10075"/>
    </source>
</evidence>